<gene>
    <name evidence="1" type="ORF">L6452_03771</name>
</gene>
<keyword evidence="2" id="KW-1185">Reference proteome</keyword>
<evidence type="ECO:0000313" key="2">
    <source>
        <dbReference type="Proteomes" id="UP001055879"/>
    </source>
</evidence>
<reference evidence="1 2" key="2">
    <citation type="journal article" date="2022" name="Mol. Ecol. Resour.">
        <title>The genomes of chicory, endive, great burdock and yacon provide insights into Asteraceae paleo-polyploidization history and plant inulin production.</title>
        <authorList>
            <person name="Fan W."/>
            <person name="Wang S."/>
            <person name="Wang H."/>
            <person name="Wang A."/>
            <person name="Jiang F."/>
            <person name="Liu H."/>
            <person name="Zhao H."/>
            <person name="Xu D."/>
            <person name="Zhang Y."/>
        </authorList>
    </citation>
    <scope>NUCLEOTIDE SEQUENCE [LARGE SCALE GENOMIC DNA]</scope>
    <source>
        <strain evidence="2">cv. Niubang</strain>
    </source>
</reference>
<dbReference type="Proteomes" id="UP001055879">
    <property type="component" value="Linkage Group LG01"/>
</dbReference>
<proteinExistence type="predicted"/>
<sequence>MLELSTKSENVTNQVETESKFSEFMQSIYKFTIASSSPSFFIVSTATRTSMEGLKVSDAELVVYLHPSKSKNVSQAIFGELSSMLFKFNETFDGVLLAYSASTKNELARILPGLNPYFGARLQARLLLFYPKPDMLLEGKVAKLGEQSIHIIVLGFSSATIIEEDIREEFSYKVKHGKEVYASTFDKHHKIEIGTVVRFVVKSFDEETLHILGSLVQPHTGSVSWLDKPAEDASNTKKRKGYEMEKEDSLSLKADKRTKKSKKHSLCLTDINNEPVLFVEDDFASVDWIKRCCSRNIGSHLHLL</sequence>
<organism evidence="1 2">
    <name type="scientific">Arctium lappa</name>
    <name type="common">Greater burdock</name>
    <name type="synonym">Lappa major</name>
    <dbReference type="NCBI Taxonomy" id="4217"/>
    <lineage>
        <taxon>Eukaryota</taxon>
        <taxon>Viridiplantae</taxon>
        <taxon>Streptophyta</taxon>
        <taxon>Embryophyta</taxon>
        <taxon>Tracheophyta</taxon>
        <taxon>Spermatophyta</taxon>
        <taxon>Magnoliopsida</taxon>
        <taxon>eudicotyledons</taxon>
        <taxon>Gunneridae</taxon>
        <taxon>Pentapetalae</taxon>
        <taxon>asterids</taxon>
        <taxon>campanulids</taxon>
        <taxon>Asterales</taxon>
        <taxon>Asteraceae</taxon>
        <taxon>Carduoideae</taxon>
        <taxon>Cardueae</taxon>
        <taxon>Arctiinae</taxon>
        <taxon>Arctium</taxon>
    </lineage>
</organism>
<dbReference type="EMBL" id="CM042047">
    <property type="protein sequence ID" value="KAI3772581.1"/>
    <property type="molecule type" value="Genomic_DNA"/>
</dbReference>
<protein>
    <submittedName>
        <fullName evidence="1">Uncharacterized protein</fullName>
    </submittedName>
</protein>
<name>A0ACB9FNN0_ARCLA</name>
<comment type="caution">
    <text evidence="1">The sequence shown here is derived from an EMBL/GenBank/DDBJ whole genome shotgun (WGS) entry which is preliminary data.</text>
</comment>
<evidence type="ECO:0000313" key="1">
    <source>
        <dbReference type="EMBL" id="KAI3772581.1"/>
    </source>
</evidence>
<reference evidence="2" key="1">
    <citation type="journal article" date="2022" name="Mol. Ecol. Resour.">
        <title>The genomes of chicory, endive, great burdock and yacon provide insights into Asteraceae palaeo-polyploidization history and plant inulin production.</title>
        <authorList>
            <person name="Fan W."/>
            <person name="Wang S."/>
            <person name="Wang H."/>
            <person name="Wang A."/>
            <person name="Jiang F."/>
            <person name="Liu H."/>
            <person name="Zhao H."/>
            <person name="Xu D."/>
            <person name="Zhang Y."/>
        </authorList>
    </citation>
    <scope>NUCLEOTIDE SEQUENCE [LARGE SCALE GENOMIC DNA]</scope>
    <source>
        <strain evidence="2">cv. Niubang</strain>
    </source>
</reference>
<accession>A0ACB9FNN0</accession>